<dbReference type="Proteomes" id="UP000599109">
    <property type="component" value="Unassembled WGS sequence"/>
</dbReference>
<keyword evidence="1" id="KW-0862">Zinc</keyword>
<dbReference type="EMBL" id="JAEQNE010000001">
    <property type="protein sequence ID" value="MBL0390105.1"/>
    <property type="molecule type" value="Genomic_DNA"/>
</dbReference>
<name>A0A937CQ29_9BURK</name>
<dbReference type="InterPro" id="IPR011257">
    <property type="entry name" value="DNA_glycosylase"/>
</dbReference>
<comment type="caution">
    <text evidence="2">The sequence shown here is derived from an EMBL/GenBank/DDBJ whole genome shotgun (WGS) entry which is preliminary data.</text>
</comment>
<keyword evidence="3" id="KW-1185">Reference proteome</keyword>
<dbReference type="AlphaFoldDB" id="A0A937CQ29"/>
<dbReference type="SUPFAM" id="SSF48150">
    <property type="entry name" value="DNA-glycosylase"/>
    <property type="match status" value="1"/>
</dbReference>
<feature type="binding site" evidence="1">
    <location>
        <position position="178"/>
    </location>
    <ligand>
        <name>Zn(2+)</name>
        <dbReference type="ChEBI" id="CHEBI:29105"/>
    </ligand>
</feature>
<gene>
    <name evidence="2" type="ORF">JJ685_03005</name>
</gene>
<dbReference type="GO" id="GO:0006284">
    <property type="term" value="P:base-excision repair"/>
    <property type="evidence" value="ECO:0007669"/>
    <property type="project" value="InterPro"/>
</dbReference>
<dbReference type="GO" id="GO:0046872">
    <property type="term" value="F:metal ion binding"/>
    <property type="evidence" value="ECO:0007669"/>
    <property type="project" value="UniProtKB-KW"/>
</dbReference>
<dbReference type="Gene3D" id="1.10.340.30">
    <property type="entry name" value="Hypothetical protein, domain 2"/>
    <property type="match status" value="1"/>
</dbReference>
<evidence type="ECO:0000313" key="2">
    <source>
        <dbReference type="EMBL" id="MBL0390105.1"/>
    </source>
</evidence>
<sequence>MTAPHHPRCTWAQGDDALMVRYHDDEWGVPQHDPRMLWEMLVLEGFQAGLSWRTVLHKREAFRRAFAGFAPEKVAHFGERQIAQLLADPGIIRSRAKIEAAIDAARIYCAMREAGDDFGEFCWSFTGGAVLVGDGRQPPASTPKSEDMSKELKRRGFKFVGPVIVYAWMQAVGIVNDHSLDCFRRNSHPGG</sequence>
<keyword evidence="1" id="KW-0479">Metal-binding</keyword>
<evidence type="ECO:0000256" key="1">
    <source>
        <dbReference type="PIRSR" id="PIRSR605019-1"/>
    </source>
</evidence>
<organism evidence="2 3">
    <name type="scientific">Ramlibacter monticola</name>
    <dbReference type="NCBI Taxonomy" id="1926872"/>
    <lineage>
        <taxon>Bacteria</taxon>
        <taxon>Pseudomonadati</taxon>
        <taxon>Pseudomonadota</taxon>
        <taxon>Betaproteobacteria</taxon>
        <taxon>Burkholderiales</taxon>
        <taxon>Comamonadaceae</taxon>
        <taxon>Ramlibacter</taxon>
    </lineage>
</organism>
<feature type="binding site" evidence="1">
    <location>
        <position position="23"/>
    </location>
    <ligand>
        <name>Zn(2+)</name>
        <dbReference type="ChEBI" id="CHEBI:29105"/>
    </ligand>
</feature>
<evidence type="ECO:0000313" key="3">
    <source>
        <dbReference type="Proteomes" id="UP000599109"/>
    </source>
</evidence>
<feature type="binding site" evidence="1">
    <location>
        <position position="182"/>
    </location>
    <ligand>
        <name>Zn(2+)</name>
        <dbReference type="ChEBI" id="CHEBI:29105"/>
    </ligand>
</feature>
<dbReference type="RefSeq" id="WP_201672679.1">
    <property type="nucleotide sequence ID" value="NZ_JAEQNE010000001.1"/>
</dbReference>
<accession>A0A937CQ29</accession>
<reference evidence="2 3" key="1">
    <citation type="journal article" date="2017" name="Int. J. Syst. Evol. Microbiol.">
        <title>Ramlibacter monticola sp. nov., isolated from forest soil.</title>
        <authorList>
            <person name="Chaudhary D.K."/>
            <person name="Kim J."/>
        </authorList>
    </citation>
    <scope>NUCLEOTIDE SEQUENCE [LARGE SCALE GENOMIC DNA]</scope>
    <source>
        <strain evidence="2 3">KACC 19175</strain>
    </source>
</reference>
<proteinExistence type="predicted"/>
<dbReference type="PANTHER" id="PTHR30037">
    <property type="entry name" value="DNA-3-METHYLADENINE GLYCOSYLASE 1"/>
    <property type="match status" value="1"/>
</dbReference>
<dbReference type="Pfam" id="PF03352">
    <property type="entry name" value="Adenine_glyco"/>
    <property type="match status" value="1"/>
</dbReference>
<dbReference type="InterPro" id="IPR052891">
    <property type="entry name" value="DNA-3mA_glycosylase"/>
</dbReference>
<dbReference type="InterPro" id="IPR005019">
    <property type="entry name" value="Adenine_glyco"/>
</dbReference>
<dbReference type="GO" id="GO:0008725">
    <property type="term" value="F:DNA-3-methyladenine glycosylase activity"/>
    <property type="evidence" value="ECO:0007669"/>
    <property type="project" value="InterPro"/>
</dbReference>
<dbReference type="PANTHER" id="PTHR30037:SF4">
    <property type="entry name" value="DNA-3-METHYLADENINE GLYCOSYLASE I"/>
    <property type="match status" value="1"/>
</dbReference>
<protein>
    <submittedName>
        <fullName evidence="2">DNA-3-methyladenine glycosylase I</fullName>
    </submittedName>
</protein>
<feature type="binding site" evidence="1">
    <location>
        <position position="9"/>
    </location>
    <ligand>
        <name>Zn(2+)</name>
        <dbReference type="ChEBI" id="CHEBI:29105"/>
    </ligand>
</feature>